<feature type="chain" id="PRO_5047392916" description="Outer membrane protein beta-barrel domain-containing protein" evidence="1">
    <location>
        <begin position="18"/>
        <end position="210"/>
    </location>
</feature>
<evidence type="ECO:0000256" key="1">
    <source>
        <dbReference type="SAM" id="SignalP"/>
    </source>
</evidence>
<gene>
    <name evidence="2" type="ORF">NEE14_014550</name>
</gene>
<keyword evidence="1" id="KW-0732">Signal</keyword>
<dbReference type="RefSeq" id="WP_251967318.1">
    <property type="nucleotide sequence ID" value="NZ_CP146284.1"/>
</dbReference>
<evidence type="ECO:0000313" key="3">
    <source>
        <dbReference type="Proteomes" id="UP001320603"/>
    </source>
</evidence>
<evidence type="ECO:0000313" key="2">
    <source>
        <dbReference type="EMBL" id="WWV66185.1"/>
    </source>
</evidence>
<sequence length="210" mass="23416">MKKVLFLLLLISSSVFAQKVEHGLLVGGGVGFPMQDGSVYSPEPRYGYINDVKGNGMIGYRFRFLPQQQSFIDLDATIGFQGMQVYKYKAAQLGDIDKVKPGDYVIPPGESFTDFIMPISVTATWNYRITDKFHAGFGAAPTLYVQPQTVFDVSIVAKLGYRISKRCELGLSYQYGLLDVLKHFNVGPAMGRRGHFSDLMLSVYIPFSIK</sequence>
<proteinExistence type="predicted"/>
<protein>
    <recommendedName>
        <fullName evidence="4">Outer membrane protein beta-barrel domain-containing protein</fullName>
    </recommendedName>
</protein>
<name>A0ABZ2IJG1_9BACT</name>
<reference evidence="2 3" key="1">
    <citation type="submission" date="2024-02" db="EMBL/GenBank/DDBJ databases">
        <title>Whole genome sequencing of Parabacteroides sp. AD58.</title>
        <authorList>
            <person name="Chaplin A.V."/>
            <person name="Pikina A.P."/>
            <person name="Sokolova S.R."/>
            <person name="Korostin D.O."/>
            <person name="Efimov B.A."/>
        </authorList>
    </citation>
    <scope>NUCLEOTIDE SEQUENCE [LARGE SCALE GENOMIC DNA]</scope>
    <source>
        <strain evidence="2 3">AD58</strain>
    </source>
</reference>
<accession>A0ABZ2IJG1</accession>
<dbReference type="EMBL" id="CP146284">
    <property type="protein sequence ID" value="WWV66185.1"/>
    <property type="molecule type" value="Genomic_DNA"/>
</dbReference>
<feature type="signal peptide" evidence="1">
    <location>
        <begin position="1"/>
        <end position="17"/>
    </location>
</feature>
<dbReference type="Proteomes" id="UP001320603">
    <property type="component" value="Chromosome"/>
</dbReference>
<evidence type="ECO:0008006" key="4">
    <source>
        <dbReference type="Google" id="ProtNLM"/>
    </source>
</evidence>
<organism evidence="2 3">
    <name type="scientific">Parabacteroides absconsus</name>
    <dbReference type="NCBI Taxonomy" id="2951805"/>
    <lineage>
        <taxon>Bacteria</taxon>
        <taxon>Pseudomonadati</taxon>
        <taxon>Bacteroidota</taxon>
        <taxon>Bacteroidia</taxon>
        <taxon>Bacteroidales</taxon>
        <taxon>Tannerellaceae</taxon>
        <taxon>Parabacteroides</taxon>
    </lineage>
</organism>
<keyword evidence="3" id="KW-1185">Reference proteome</keyword>